<dbReference type="Proteomes" id="UP000248790">
    <property type="component" value="Unassembled WGS sequence"/>
</dbReference>
<accession>A0A327WTF4</accession>
<name>A0A327WTF4_LARAB</name>
<evidence type="ECO:0000313" key="2">
    <source>
        <dbReference type="EMBL" id="RAJ95918.1"/>
    </source>
</evidence>
<dbReference type="RefSeq" id="WP_111629693.1">
    <property type="nucleotide sequence ID" value="NZ_QLMC01000004.1"/>
</dbReference>
<dbReference type="AlphaFoldDB" id="A0A327WTF4"/>
<keyword evidence="3" id="KW-1185">Reference proteome</keyword>
<dbReference type="OrthoDB" id="1118477at2"/>
<reference evidence="2 3" key="1">
    <citation type="submission" date="2018-06" db="EMBL/GenBank/DDBJ databases">
        <title>Genomic Encyclopedia of Archaeal and Bacterial Type Strains, Phase II (KMG-II): from individual species to whole genera.</title>
        <authorList>
            <person name="Goeker M."/>
        </authorList>
    </citation>
    <scope>NUCLEOTIDE SEQUENCE [LARGE SCALE GENOMIC DNA]</scope>
    <source>
        <strain evidence="2 3">DSM 21851</strain>
    </source>
</reference>
<dbReference type="Pfam" id="PF11751">
    <property type="entry name" value="PorP_SprF"/>
    <property type="match status" value="1"/>
</dbReference>
<feature type="signal peptide" evidence="1">
    <location>
        <begin position="1"/>
        <end position="25"/>
    </location>
</feature>
<evidence type="ECO:0000256" key="1">
    <source>
        <dbReference type="SAM" id="SignalP"/>
    </source>
</evidence>
<comment type="caution">
    <text evidence="2">The sequence shown here is derived from an EMBL/GenBank/DDBJ whole genome shotgun (WGS) entry which is preliminary data.</text>
</comment>
<feature type="chain" id="PRO_5016282040" evidence="1">
    <location>
        <begin position="26"/>
        <end position="307"/>
    </location>
</feature>
<sequence>MIRHLVWKIASITTLLVAGSQTVWAQREVLYAQYLSNPLTINPAYTGSRESLTMTAIFRRKWFSLRGPGIGITQSFGADGAVAGGKVGIGLQALNDRMGFYSATGVYGSLAYRVTLPSMAKLSFGASGGVNVIPIYDPASVTSINRAMPSVGVGAYYEAERFWAGVSMPEVVSRPITLARVQGIPIQRYQRPLFVNLGTRIDAGESIDFLPSLLLTQQTGYPLGIDLNAKFWIEEKLGLGLSYRANSSTQISTQNYFVALAEYELSGSIRVGYTYNSQQVENPFYFQKSVHELVFRYTPSPIKFQYR</sequence>
<evidence type="ECO:0000313" key="3">
    <source>
        <dbReference type="Proteomes" id="UP000248790"/>
    </source>
</evidence>
<dbReference type="EMBL" id="QLMC01000004">
    <property type="protein sequence ID" value="RAJ95918.1"/>
    <property type="molecule type" value="Genomic_DNA"/>
</dbReference>
<dbReference type="NCBIfam" id="TIGR03519">
    <property type="entry name" value="T9SS_PorP_fam"/>
    <property type="match status" value="1"/>
</dbReference>
<keyword evidence="1" id="KW-0732">Signal</keyword>
<organism evidence="2 3">
    <name type="scientific">Larkinella arboricola</name>
    <dbReference type="NCBI Taxonomy" id="643671"/>
    <lineage>
        <taxon>Bacteria</taxon>
        <taxon>Pseudomonadati</taxon>
        <taxon>Bacteroidota</taxon>
        <taxon>Cytophagia</taxon>
        <taxon>Cytophagales</taxon>
        <taxon>Spirosomataceae</taxon>
        <taxon>Larkinella</taxon>
    </lineage>
</organism>
<gene>
    <name evidence="2" type="ORF">LX87_03668</name>
</gene>
<protein>
    <submittedName>
        <fullName evidence="2">Type IX secretion system PorP/SprF family membrane protein</fullName>
    </submittedName>
</protein>
<proteinExistence type="predicted"/>
<dbReference type="InterPro" id="IPR019861">
    <property type="entry name" value="PorP/SprF_Bacteroidetes"/>
</dbReference>